<reference evidence="1" key="2">
    <citation type="submission" date="2021-04" db="EMBL/GenBank/DDBJ databases">
        <authorList>
            <person name="Gilroy R."/>
        </authorList>
    </citation>
    <scope>NUCLEOTIDE SEQUENCE</scope>
    <source>
        <strain evidence="1">ChiHjej9B8-13557</strain>
    </source>
</reference>
<organism evidence="1 2">
    <name type="scientific">Candidatus Faecalibacterium faecipullorum</name>
    <dbReference type="NCBI Taxonomy" id="2838578"/>
    <lineage>
        <taxon>Bacteria</taxon>
        <taxon>Bacillati</taxon>
        <taxon>Bacillota</taxon>
        <taxon>Clostridia</taxon>
        <taxon>Eubacteriales</taxon>
        <taxon>Oscillospiraceae</taxon>
        <taxon>Faecalibacterium</taxon>
    </lineage>
</organism>
<protein>
    <submittedName>
        <fullName evidence="1">Uncharacterized protein</fullName>
    </submittedName>
</protein>
<accession>A0A9D2MH20</accession>
<comment type="caution">
    <text evidence="1">The sequence shown here is derived from an EMBL/GenBank/DDBJ whole genome shotgun (WGS) entry which is preliminary data.</text>
</comment>
<dbReference type="Proteomes" id="UP000824211">
    <property type="component" value="Unassembled WGS sequence"/>
</dbReference>
<gene>
    <name evidence="1" type="ORF">H9771_10175</name>
</gene>
<reference evidence="1" key="1">
    <citation type="journal article" date="2021" name="PeerJ">
        <title>Extensive microbial diversity within the chicken gut microbiome revealed by metagenomics and culture.</title>
        <authorList>
            <person name="Gilroy R."/>
            <person name="Ravi A."/>
            <person name="Getino M."/>
            <person name="Pursley I."/>
            <person name="Horton D.L."/>
            <person name="Alikhan N.F."/>
            <person name="Baker D."/>
            <person name="Gharbi K."/>
            <person name="Hall N."/>
            <person name="Watson M."/>
            <person name="Adriaenssens E.M."/>
            <person name="Foster-Nyarko E."/>
            <person name="Jarju S."/>
            <person name="Secka A."/>
            <person name="Antonio M."/>
            <person name="Oren A."/>
            <person name="Chaudhuri R.R."/>
            <person name="La Ragione R."/>
            <person name="Hildebrand F."/>
            <person name="Pallen M.J."/>
        </authorList>
    </citation>
    <scope>NUCLEOTIDE SEQUENCE</scope>
    <source>
        <strain evidence="1">ChiHjej9B8-13557</strain>
    </source>
</reference>
<evidence type="ECO:0000313" key="1">
    <source>
        <dbReference type="EMBL" id="HJB59996.1"/>
    </source>
</evidence>
<sequence>MTETEINTEVVEQAITPKIEELQEILGDDLKLEVGVLSDGGMSLSAPTGSQDELEGLGNMYIEMSLDTVVSPETLANGIQNPLLGAIILCFSCGGPYDNEIKLSDLMLGTENAIEQLCSAFEELDTESLEALKTELKPGKDILTLMIMGYRHSERNQYYIVAMLASAAGGNMVWK</sequence>
<evidence type="ECO:0000313" key="2">
    <source>
        <dbReference type="Proteomes" id="UP000824211"/>
    </source>
</evidence>
<proteinExistence type="predicted"/>
<dbReference type="EMBL" id="DWXX01000192">
    <property type="protein sequence ID" value="HJB59996.1"/>
    <property type="molecule type" value="Genomic_DNA"/>
</dbReference>
<dbReference type="AlphaFoldDB" id="A0A9D2MH20"/>
<name>A0A9D2MH20_9FIRM</name>